<name>I3JEN5_ORENI</name>
<dbReference type="Gene3D" id="1.25.40.10">
    <property type="entry name" value="Tetratricopeptide repeat domain"/>
    <property type="match status" value="3"/>
</dbReference>
<evidence type="ECO:0000256" key="3">
    <source>
        <dbReference type="SAM" id="Coils"/>
    </source>
</evidence>
<dbReference type="InterPro" id="IPR052628">
    <property type="entry name" value="CFAP70"/>
</dbReference>
<evidence type="ECO:0000313" key="7">
    <source>
        <dbReference type="Proteomes" id="UP000005207"/>
    </source>
</evidence>
<organism evidence="6 7">
    <name type="scientific">Oreochromis niloticus</name>
    <name type="common">Nile tilapia</name>
    <name type="synonym">Tilapia nilotica</name>
    <dbReference type="NCBI Taxonomy" id="8128"/>
    <lineage>
        <taxon>Eukaryota</taxon>
        <taxon>Metazoa</taxon>
        <taxon>Chordata</taxon>
        <taxon>Craniata</taxon>
        <taxon>Vertebrata</taxon>
        <taxon>Euteleostomi</taxon>
        <taxon>Actinopterygii</taxon>
        <taxon>Neopterygii</taxon>
        <taxon>Teleostei</taxon>
        <taxon>Neoteleostei</taxon>
        <taxon>Acanthomorphata</taxon>
        <taxon>Ovalentaria</taxon>
        <taxon>Cichlomorphae</taxon>
        <taxon>Cichliformes</taxon>
        <taxon>Cichlidae</taxon>
        <taxon>African cichlids</taxon>
        <taxon>Pseudocrenilabrinae</taxon>
        <taxon>Oreochromini</taxon>
        <taxon>Oreochromis</taxon>
    </lineage>
</organism>
<dbReference type="PANTHER" id="PTHR44314">
    <property type="entry name" value="CILIA- AND FLAGELLA-ASSOCIATED PROTEIN 70"/>
    <property type="match status" value="1"/>
</dbReference>
<dbReference type="OMA" id="MSDYHMQ"/>
<evidence type="ECO:0000256" key="4">
    <source>
        <dbReference type="SAM" id="MobiDB-lite"/>
    </source>
</evidence>
<dbReference type="GO" id="GO:0070062">
    <property type="term" value="C:extracellular exosome"/>
    <property type="evidence" value="ECO:0007669"/>
    <property type="project" value="TreeGrafter"/>
</dbReference>
<dbReference type="InterPro" id="IPR019734">
    <property type="entry name" value="TPR_rpt"/>
</dbReference>
<reference evidence="6" key="3">
    <citation type="submission" date="2025-09" db="UniProtKB">
        <authorList>
            <consortium name="Ensembl"/>
        </authorList>
    </citation>
    <scope>IDENTIFICATION</scope>
</reference>
<dbReference type="PANTHER" id="PTHR44314:SF1">
    <property type="entry name" value="CILIA- AND FLAGELLA-ASSOCIATED PROTEIN 70"/>
    <property type="match status" value="1"/>
</dbReference>
<dbReference type="GeneTree" id="ENSGT00390000013319"/>
<feature type="compositionally biased region" description="Polar residues" evidence="4">
    <location>
        <begin position="527"/>
        <end position="547"/>
    </location>
</feature>
<dbReference type="SMART" id="SM00028">
    <property type="entry name" value="TPR"/>
    <property type="match status" value="7"/>
</dbReference>
<protein>
    <submittedName>
        <fullName evidence="6">Cilia and flagella associated protein 70</fullName>
    </submittedName>
</protein>
<dbReference type="GO" id="GO:0031514">
    <property type="term" value="C:motile cilium"/>
    <property type="evidence" value="ECO:0007669"/>
    <property type="project" value="TreeGrafter"/>
</dbReference>
<sequence length="1165" mass="131927">MYYNIIILAEPLTKKHFEDRYSETGHYFVVCCWICVVVYMSTLGQIPINRVAELVTVNLNLNLILLFSLYIVQHFRVHVDPTISEPLPLVSLPWKRVPVRQSDLSLMEAPENTKRHSMSIKIHINRGNNLQATKGDSFQSLVRVEFDGTLLGESDEKQGNPMQDCVDYKFTCIFRCPNDAQALSDIAQKPIVLTVIEILAEGKNDEPRQVPLGQAVVDLLPLLQGQCSFSSTVSVNSVPNPRAKSAQDTGLKFPNKDRSATRMKQGASQAVFKWKMKLPTLDVSVSVLDPILSEAQLSASNLLKVTLETAYSVPDSWMLPSGPAPTTFTYTAALEIPLTADQDQVLVFPEGQLKAGGQREEKERQKKRPHRDTIAPENHFLPGVFFKPEETDQEDGELTALEDRAFRDEAETTKNRVSWDTEMYCFLDAGGTTRLKQRITKSRFWPVEIMRSLAPLSKLGAEDSEIPFHGLAFVDFGQLLYPGVQRIRGAYSVQPFSDEDLLNKAKRSISVLKEKAKEAASQAKDIASSNKAGKNMNGSNKGPTDSNEQGKKMYVEARTYIIIEIALEKPLVPKTSPEELAQRVTALIPPKPKRPAGPSRAERAVLDFHRQVANTVSRVSEQCEELFGTSHEMPQDDSLEKMKIQLMGALNDSGRYFVFKEQMKHAVVRIVRDKMRRTEPFTDDQQLKEFASKLYVYLVDEMHVALSKIYSPDAVEDYPDNTQLHCSQLSHFAREAQLTGNYEQAAYYWKELVVKHPNEPTYMFEWGGLYMLTGDYLKAKECYHDAVSIDQVHQPSLMMCGVLAVMFEHYGEAQTLLERATSLDPLSVVAWTLLGLFHVGQNDSIQAERAFMEATKLLNAEEAKKQEPSEEKGEKDKGKKHEEEENKQEEDETTNSPRVMQELVDQDSEMHKEEPPAPSVSLKSAPATIYTQTIQFLLQNNALQMAEVALSQELLCSDGGRSAFYFLHLAQLQLLKADYCSAAASLKEALSSLDQDPDAWAWNGHCHYLRGEFHEAEESYEWSFKFQQKPSDSHIVLLRLGSSYFMQEKFQEAKVVYLQACEQSPSCLTWLGLGSACYRLEEFCTAEEALTEANHLDNQNAEVWAYLSLICLKSGKTEDAEKFYKYAIRFNLQMESLHKEFNELKNQLRFHHLESCFERSTKGKE</sequence>
<dbReference type="HOGENOM" id="CLU_009208_0_0_1"/>
<dbReference type="GO" id="GO:0060271">
    <property type="term" value="P:cilium assembly"/>
    <property type="evidence" value="ECO:0007669"/>
    <property type="project" value="TreeGrafter"/>
</dbReference>
<evidence type="ECO:0000313" key="6">
    <source>
        <dbReference type="Ensembl" id="ENSONIP00000007326.1"/>
    </source>
</evidence>
<dbReference type="eggNOG" id="ENOG502QSJ2">
    <property type="taxonomic scope" value="Eukaryota"/>
</dbReference>
<accession>I3JEN5</accession>
<dbReference type="Proteomes" id="UP000005207">
    <property type="component" value="Linkage group LG1"/>
</dbReference>
<feature type="region of interest" description="Disordered" evidence="4">
    <location>
        <begin position="520"/>
        <end position="550"/>
    </location>
</feature>
<gene>
    <name evidence="6" type="primary">cfap70</name>
</gene>
<feature type="transmembrane region" description="Helical" evidence="5">
    <location>
        <begin position="25"/>
        <end position="44"/>
    </location>
</feature>
<reference evidence="6" key="2">
    <citation type="submission" date="2025-08" db="UniProtKB">
        <authorList>
            <consortium name="Ensembl"/>
        </authorList>
    </citation>
    <scope>IDENTIFICATION</scope>
</reference>
<feature type="compositionally biased region" description="Basic and acidic residues" evidence="4">
    <location>
        <begin position="860"/>
        <end position="884"/>
    </location>
</feature>
<feature type="region of interest" description="Disordered" evidence="4">
    <location>
        <begin position="860"/>
        <end position="899"/>
    </location>
</feature>
<evidence type="ECO:0000256" key="1">
    <source>
        <dbReference type="ARBA" id="ARBA00022737"/>
    </source>
</evidence>
<evidence type="ECO:0000256" key="5">
    <source>
        <dbReference type="SAM" id="Phobius"/>
    </source>
</evidence>
<dbReference type="STRING" id="8128.ENSONIP00000007326"/>
<dbReference type="FunCoup" id="I3JEN5">
    <property type="interactions" value="22"/>
</dbReference>
<keyword evidence="5" id="KW-1133">Transmembrane helix</keyword>
<dbReference type="InterPro" id="IPR011990">
    <property type="entry name" value="TPR-like_helical_dom_sf"/>
</dbReference>
<dbReference type="Ensembl" id="ENSONIT00000007331.2">
    <property type="protein sequence ID" value="ENSONIP00000007326.1"/>
    <property type="gene ID" value="ENSONIG00000005817.2"/>
</dbReference>
<proteinExistence type="predicted"/>
<feature type="coiled-coil region" evidence="3">
    <location>
        <begin position="1127"/>
        <end position="1154"/>
    </location>
</feature>
<keyword evidence="1" id="KW-0677">Repeat</keyword>
<keyword evidence="7" id="KW-1185">Reference proteome</keyword>
<dbReference type="SUPFAM" id="SSF48452">
    <property type="entry name" value="TPR-like"/>
    <property type="match status" value="2"/>
</dbReference>
<dbReference type="AlphaFoldDB" id="I3JEN5"/>
<keyword evidence="3" id="KW-0175">Coiled coil</keyword>
<keyword evidence="5" id="KW-0472">Membrane</keyword>
<dbReference type="GO" id="GO:0003341">
    <property type="term" value="P:cilium movement"/>
    <property type="evidence" value="ECO:0007669"/>
    <property type="project" value="TreeGrafter"/>
</dbReference>
<reference evidence="7" key="1">
    <citation type="submission" date="2012-01" db="EMBL/GenBank/DDBJ databases">
        <title>The Genome Sequence of Oreochromis niloticus (Nile Tilapia).</title>
        <authorList>
            <consortium name="Broad Institute Genome Assembly Team"/>
            <consortium name="Broad Institute Sequencing Platform"/>
            <person name="Di Palma F."/>
            <person name="Johnson J."/>
            <person name="Lander E.S."/>
            <person name="Lindblad-Toh K."/>
        </authorList>
    </citation>
    <scope>NUCLEOTIDE SEQUENCE [LARGE SCALE GENOMIC DNA]</scope>
</reference>
<keyword evidence="2" id="KW-0802">TPR repeat</keyword>
<dbReference type="InParanoid" id="I3JEN5"/>
<evidence type="ECO:0000256" key="2">
    <source>
        <dbReference type="ARBA" id="ARBA00022803"/>
    </source>
</evidence>
<keyword evidence="5" id="KW-0812">Transmembrane</keyword>